<reference evidence="1 2" key="1">
    <citation type="journal article" date="2022" name="bioRxiv">
        <title>Genomics of Preaxostyla Flagellates Illuminates Evolutionary Transitions and the Path Towards Mitochondrial Loss.</title>
        <authorList>
            <person name="Novak L.V.F."/>
            <person name="Treitli S.C."/>
            <person name="Pyrih J."/>
            <person name="Halakuc P."/>
            <person name="Pipaliya S.V."/>
            <person name="Vacek V."/>
            <person name="Brzon O."/>
            <person name="Soukal P."/>
            <person name="Eme L."/>
            <person name="Dacks J.B."/>
            <person name="Karnkowska A."/>
            <person name="Elias M."/>
            <person name="Hampl V."/>
        </authorList>
    </citation>
    <scope>NUCLEOTIDE SEQUENCE [LARGE SCALE GENOMIC DNA]</scope>
    <source>
        <strain evidence="1">NAU3</strain>
        <tissue evidence="1">Gut</tissue>
    </source>
</reference>
<dbReference type="EMBL" id="JARBJD010000077">
    <property type="protein sequence ID" value="KAK2954504.1"/>
    <property type="molecule type" value="Genomic_DNA"/>
</dbReference>
<dbReference type="Proteomes" id="UP001281761">
    <property type="component" value="Unassembled WGS sequence"/>
</dbReference>
<keyword evidence="2" id="KW-1185">Reference proteome</keyword>
<evidence type="ECO:0000313" key="1">
    <source>
        <dbReference type="EMBL" id="KAK2954504.1"/>
    </source>
</evidence>
<protein>
    <submittedName>
        <fullName evidence="1">Uncharacterized protein</fullName>
    </submittedName>
</protein>
<gene>
    <name evidence="1" type="ORF">BLNAU_10524</name>
</gene>
<name>A0ABQ9XSR0_9EUKA</name>
<accession>A0ABQ9XSR0</accession>
<proteinExistence type="predicted"/>
<organism evidence="1 2">
    <name type="scientific">Blattamonas nauphoetae</name>
    <dbReference type="NCBI Taxonomy" id="2049346"/>
    <lineage>
        <taxon>Eukaryota</taxon>
        <taxon>Metamonada</taxon>
        <taxon>Preaxostyla</taxon>
        <taxon>Oxymonadida</taxon>
        <taxon>Blattamonas</taxon>
    </lineage>
</organism>
<comment type="caution">
    <text evidence="1">The sequence shown here is derived from an EMBL/GenBank/DDBJ whole genome shotgun (WGS) entry which is preliminary data.</text>
</comment>
<evidence type="ECO:0000313" key="2">
    <source>
        <dbReference type="Proteomes" id="UP001281761"/>
    </source>
</evidence>
<sequence length="437" mass="46253">MITIPTTPPQKVPGQLGEDGSLIFSVSADFADPTQLIFGLKYKIEAVTLDSNPVLVNNDVFFTVPHAPLVSSAFISFVNFQDTSCQILFDGAHLPVLGEYTVTLSPFISFPISFTSTSKGKSPTLSIGSPNSLQYSETYKITSITKTSNPLEVILTDPSIVMETGPKPTWLSITVDEGGHDEPADCGSVEEPCGSVALGWRVGQEKLDGKGFRIDIKKKVRFGERIWVGSEQLAIKSASGNRSRLTCEDSLIESPLSTKERKGIVTIGDGLVSFTDLVLSLPATSSEEVGGHFVVSGKGSFLVESVQIVSEGGGRVGMGVGWMEAGEMDVNGVVLANASFEVTLFGAQGDREAILFCVSNLNVQNTTTSDALIHFSSLSPSSSFSLSHSSFLTTIRTINSASSPSSNVNLSLSGSGALHISTGTHSALIVLSNNWSV</sequence>